<sequence length="92" mass="10605">MEKPKDTGVQCPQCKKGNLVERKSRYGKLFYSCSTYPDCNYATWNPPVAEECPNCHWPVLTIKTTKRRGVEKVCPQKECGWKEQIELPAPQE</sequence>
<dbReference type="GO" id="GO:0005694">
    <property type="term" value="C:chromosome"/>
    <property type="evidence" value="ECO:0007669"/>
    <property type="project" value="InterPro"/>
</dbReference>
<accession>A0A379B0D4</accession>
<organism evidence="2">
    <name type="scientific">Neisseria gonorrhoeae</name>
    <dbReference type="NCBI Taxonomy" id="485"/>
    <lineage>
        <taxon>Bacteria</taxon>
        <taxon>Pseudomonadati</taxon>
        <taxon>Pseudomonadota</taxon>
        <taxon>Betaproteobacteria</taxon>
        <taxon>Neisseriales</taxon>
        <taxon>Neisseriaceae</taxon>
        <taxon>Neisseria</taxon>
    </lineage>
</organism>
<proteinExistence type="predicted"/>
<dbReference type="EC" id="5.99.1.2" evidence="2"/>
<dbReference type="AlphaFoldDB" id="A0A379B0D4"/>
<dbReference type="EMBL" id="UGRI01000002">
    <property type="protein sequence ID" value="SUB32074.1"/>
    <property type="molecule type" value="Genomic_DNA"/>
</dbReference>
<dbReference type="GO" id="GO:0006265">
    <property type="term" value="P:DNA topological change"/>
    <property type="evidence" value="ECO:0007669"/>
    <property type="project" value="InterPro"/>
</dbReference>
<gene>
    <name evidence="2" type="primary">topA_3</name>
    <name evidence="2" type="ORF">NCTC11421_03500</name>
</gene>
<reference evidence="2" key="1">
    <citation type="submission" date="2018-06" db="EMBL/GenBank/DDBJ databases">
        <authorList>
            <consortium name="Pathogen Informatics"/>
            <person name="Doyle S."/>
        </authorList>
    </citation>
    <scope>NUCLEOTIDE SEQUENCE [LARGE SCALE GENOMIC DNA]</scope>
    <source>
        <strain evidence="2">NCTC11421</strain>
    </source>
</reference>
<dbReference type="GO" id="GO:0003916">
    <property type="term" value="F:DNA topoisomerase activity"/>
    <property type="evidence" value="ECO:0007669"/>
    <property type="project" value="InterPro"/>
</dbReference>
<evidence type="ECO:0000313" key="2">
    <source>
        <dbReference type="EMBL" id="SUB32074.1"/>
    </source>
</evidence>
<keyword evidence="2" id="KW-0413">Isomerase</keyword>
<protein>
    <submittedName>
        <fullName evidence="2">DNA topoisomerase I</fullName>
        <ecNumber evidence="2">5.99.1.2</ecNumber>
    </submittedName>
</protein>
<feature type="domain" description="DNA topoisomerase type IA zn finger" evidence="1">
    <location>
        <begin position="9"/>
        <end position="47"/>
    </location>
</feature>
<dbReference type="Gene3D" id="3.30.65.10">
    <property type="entry name" value="Bacterial Topoisomerase I, domain 1"/>
    <property type="match status" value="1"/>
</dbReference>
<dbReference type="Pfam" id="PF01396">
    <property type="entry name" value="Zn_ribbon_Top1"/>
    <property type="match status" value="1"/>
</dbReference>
<dbReference type="GO" id="GO:0003677">
    <property type="term" value="F:DNA binding"/>
    <property type="evidence" value="ECO:0007669"/>
    <property type="project" value="InterPro"/>
</dbReference>
<name>A0A379B0D4_NEIGO</name>
<dbReference type="InterPro" id="IPR013498">
    <property type="entry name" value="Topo_IA_Znf"/>
</dbReference>
<evidence type="ECO:0000259" key="1">
    <source>
        <dbReference type="Pfam" id="PF01396"/>
    </source>
</evidence>